<dbReference type="AlphaFoldDB" id="A0A9P8C5G4"/>
<dbReference type="Pfam" id="PF05347">
    <property type="entry name" value="Complex1_LYR"/>
    <property type="match status" value="1"/>
</dbReference>
<dbReference type="Proteomes" id="UP000824998">
    <property type="component" value="Unassembled WGS sequence"/>
</dbReference>
<name>A0A9P8C5G4_9HELO</name>
<keyword evidence="9" id="KW-1185">Reference proteome</keyword>
<dbReference type="InterPro" id="IPR008011">
    <property type="entry name" value="Complex1_LYR_dom"/>
</dbReference>
<evidence type="ECO:0000256" key="6">
    <source>
        <dbReference type="ARBA" id="ARBA00044735"/>
    </source>
</evidence>
<evidence type="ECO:0000256" key="3">
    <source>
        <dbReference type="ARBA" id="ARBA00022946"/>
    </source>
</evidence>
<comment type="subcellular location">
    <subcellularLocation>
        <location evidence="1">Mitochondrion</location>
    </subcellularLocation>
</comment>
<dbReference type="OrthoDB" id="74240at2759"/>
<dbReference type="PANTHER" id="PTHR13675">
    <property type="entry name" value="LYR MOTIF-CONTAINING PROTEIN 2"/>
    <property type="match status" value="1"/>
</dbReference>
<keyword evidence="3" id="KW-0809">Transit peptide</keyword>
<reference evidence="8" key="1">
    <citation type="journal article" date="2021" name="IMA Fungus">
        <title>Genomic characterization of three marine fungi, including Emericellopsis atlantica sp. nov. with signatures of a generalist lifestyle and marine biomass degradation.</title>
        <authorList>
            <person name="Hagestad O.C."/>
            <person name="Hou L."/>
            <person name="Andersen J.H."/>
            <person name="Hansen E.H."/>
            <person name="Altermark B."/>
            <person name="Li C."/>
            <person name="Kuhnert E."/>
            <person name="Cox R.J."/>
            <person name="Crous P.W."/>
            <person name="Spatafora J.W."/>
            <person name="Lail K."/>
            <person name="Amirebrahimi M."/>
            <person name="Lipzen A."/>
            <person name="Pangilinan J."/>
            <person name="Andreopoulos W."/>
            <person name="Hayes R.D."/>
            <person name="Ng V."/>
            <person name="Grigoriev I.V."/>
            <person name="Jackson S.A."/>
            <person name="Sutton T.D.S."/>
            <person name="Dobson A.D.W."/>
            <person name="Rama T."/>
        </authorList>
    </citation>
    <scope>NUCLEOTIDE SEQUENCE</scope>
    <source>
        <strain evidence="8">TRa018bII</strain>
    </source>
</reference>
<evidence type="ECO:0000256" key="2">
    <source>
        <dbReference type="ARBA" id="ARBA00009508"/>
    </source>
</evidence>
<dbReference type="CDD" id="cd20262">
    <property type="entry name" value="Complex1_LYR_LYRM2"/>
    <property type="match status" value="1"/>
</dbReference>
<dbReference type="GO" id="GO:0005739">
    <property type="term" value="C:mitochondrion"/>
    <property type="evidence" value="ECO:0007669"/>
    <property type="project" value="UniProtKB-SubCell"/>
</dbReference>
<accession>A0A9P8C5G4</accession>
<evidence type="ECO:0000313" key="8">
    <source>
        <dbReference type="EMBL" id="KAG9234658.1"/>
    </source>
</evidence>
<sequence length="129" mass="14659">MQSCASIGMRASIAFPASFRSSPEPKGLYQCALRQYASGAKRPKRPSRFGKQPIDLDHFILRGRVISLYRAIIRRCRTIPSPDTQAEMLEMARVEFQRQKDVASADQIRYLLSTGKAEFERSMKFVDGL</sequence>
<keyword evidence="4" id="KW-0496">Mitochondrion</keyword>
<comment type="function">
    <text evidence="6">Involved in efficient integration of the N-module into mitochondrial respiratory chain complex I.</text>
</comment>
<proteinExistence type="inferred from homology"/>
<evidence type="ECO:0000256" key="5">
    <source>
        <dbReference type="ARBA" id="ARBA00026235"/>
    </source>
</evidence>
<organism evidence="8 9">
    <name type="scientific">Amylocarpus encephaloides</name>
    <dbReference type="NCBI Taxonomy" id="45428"/>
    <lineage>
        <taxon>Eukaryota</taxon>
        <taxon>Fungi</taxon>
        <taxon>Dikarya</taxon>
        <taxon>Ascomycota</taxon>
        <taxon>Pezizomycotina</taxon>
        <taxon>Leotiomycetes</taxon>
        <taxon>Helotiales</taxon>
        <taxon>Helotiales incertae sedis</taxon>
        <taxon>Amylocarpus</taxon>
    </lineage>
</organism>
<comment type="caution">
    <text evidence="8">The sequence shown here is derived from an EMBL/GenBank/DDBJ whole genome shotgun (WGS) entry which is preliminary data.</text>
</comment>
<evidence type="ECO:0000313" key="9">
    <source>
        <dbReference type="Proteomes" id="UP000824998"/>
    </source>
</evidence>
<evidence type="ECO:0000256" key="1">
    <source>
        <dbReference type="ARBA" id="ARBA00004173"/>
    </source>
</evidence>
<dbReference type="EMBL" id="MU251456">
    <property type="protein sequence ID" value="KAG9234658.1"/>
    <property type="molecule type" value="Genomic_DNA"/>
</dbReference>
<dbReference type="InterPro" id="IPR045293">
    <property type="entry name" value="Complex1_LYR_LYRM2"/>
</dbReference>
<dbReference type="PANTHER" id="PTHR13675:SF0">
    <property type="entry name" value="LYR MOTIF-CONTAINING PROTEIN 2"/>
    <property type="match status" value="1"/>
</dbReference>
<gene>
    <name evidence="8" type="ORF">BJ875DRAFT_7106</name>
</gene>
<comment type="similarity">
    <text evidence="2">Belongs to the complex I LYR family.</text>
</comment>
<evidence type="ECO:0000259" key="7">
    <source>
        <dbReference type="Pfam" id="PF05347"/>
    </source>
</evidence>
<evidence type="ECO:0000256" key="4">
    <source>
        <dbReference type="ARBA" id="ARBA00023128"/>
    </source>
</evidence>
<protein>
    <recommendedName>
        <fullName evidence="5">LYR motif-containing protein 2</fullName>
    </recommendedName>
</protein>
<feature type="domain" description="Complex 1 LYR protein" evidence="7">
    <location>
        <begin position="64"/>
        <end position="120"/>
    </location>
</feature>